<dbReference type="OrthoDB" id="1724165at2759"/>
<dbReference type="PANTHER" id="PTHR24559">
    <property type="entry name" value="TRANSPOSON TY3-I GAG-POL POLYPROTEIN"/>
    <property type="match status" value="1"/>
</dbReference>
<evidence type="ECO:0000313" key="2">
    <source>
        <dbReference type="Proteomes" id="UP000257109"/>
    </source>
</evidence>
<reference evidence="1" key="1">
    <citation type="submission" date="2018-05" db="EMBL/GenBank/DDBJ databases">
        <title>Draft genome of Mucuna pruriens seed.</title>
        <authorList>
            <person name="Nnadi N.E."/>
            <person name="Vos R."/>
            <person name="Hasami M.H."/>
            <person name="Devisetty U.K."/>
            <person name="Aguiy J.C."/>
        </authorList>
    </citation>
    <scope>NUCLEOTIDE SEQUENCE [LARGE SCALE GENOMIC DNA]</scope>
    <source>
        <strain evidence="1">JCA_2017</strain>
    </source>
</reference>
<dbReference type="Proteomes" id="UP000257109">
    <property type="component" value="Unassembled WGS sequence"/>
</dbReference>
<name>A0A371IAM4_MUCPR</name>
<dbReference type="Gene3D" id="3.10.10.10">
    <property type="entry name" value="HIV Type 1 Reverse Transcriptase, subunit A, domain 1"/>
    <property type="match status" value="1"/>
</dbReference>
<protein>
    <submittedName>
        <fullName evidence="1">Uncharacterized protein</fullName>
    </submittedName>
</protein>
<dbReference type="SUPFAM" id="SSF56672">
    <property type="entry name" value="DNA/RNA polymerases"/>
    <property type="match status" value="1"/>
</dbReference>
<gene>
    <name evidence="1" type="ORF">CR513_03249</name>
</gene>
<dbReference type="InterPro" id="IPR053134">
    <property type="entry name" value="RNA-dir_DNA_polymerase"/>
</dbReference>
<dbReference type="Gene3D" id="3.30.70.270">
    <property type="match status" value="1"/>
</dbReference>
<organism evidence="1 2">
    <name type="scientific">Mucuna pruriens</name>
    <name type="common">Velvet bean</name>
    <name type="synonym">Dolichos pruriens</name>
    <dbReference type="NCBI Taxonomy" id="157652"/>
    <lineage>
        <taxon>Eukaryota</taxon>
        <taxon>Viridiplantae</taxon>
        <taxon>Streptophyta</taxon>
        <taxon>Embryophyta</taxon>
        <taxon>Tracheophyta</taxon>
        <taxon>Spermatophyta</taxon>
        <taxon>Magnoliopsida</taxon>
        <taxon>eudicotyledons</taxon>
        <taxon>Gunneridae</taxon>
        <taxon>Pentapetalae</taxon>
        <taxon>rosids</taxon>
        <taxon>fabids</taxon>
        <taxon>Fabales</taxon>
        <taxon>Fabaceae</taxon>
        <taxon>Papilionoideae</taxon>
        <taxon>50 kb inversion clade</taxon>
        <taxon>NPAAA clade</taxon>
        <taxon>indigoferoid/millettioid clade</taxon>
        <taxon>Phaseoleae</taxon>
        <taxon>Mucuna</taxon>
    </lineage>
</organism>
<keyword evidence="2" id="KW-1185">Reference proteome</keyword>
<evidence type="ECO:0000313" key="1">
    <source>
        <dbReference type="EMBL" id="RDY12014.1"/>
    </source>
</evidence>
<proteinExistence type="predicted"/>
<sequence length="106" mass="12131">MKPDVALKIKEEWVANIVLVPKKDEKIRMCVDYRDLNRASPKDNFLLPHIDVLINNTAQHVFFSFMDGQRKDNLHHLVGNLLLQGDAIRAQECWSNIAESYSGSVP</sequence>
<accession>A0A371IAM4</accession>
<comment type="caution">
    <text evidence="1">The sequence shown here is derived from an EMBL/GenBank/DDBJ whole genome shotgun (WGS) entry which is preliminary data.</text>
</comment>
<dbReference type="AlphaFoldDB" id="A0A371IAM4"/>
<dbReference type="PANTHER" id="PTHR24559:SF457">
    <property type="entry name" value="RNA-DIRECTED DNA POLYMERASE HOMOLOG"/>
    <property type="match status" value="1"/>
</dbReference>
<dbReference type="STRING" id="157652.A0A371IAM4"/>
<feature type="non-terminal residue" evidence="1">
    <location>
        <position position="1"/>
    </location>
</feature>
<dbReference type="EMBL" id="QJKJ01000543">
    <property type="protein sequence ID" value="RDY12014.1"/>
    <property type="molecule type" value="Genomic_DNA"/>
</dbReference>
<dbReference type="InterPro" id="IPR043502">
    <property type="entry name" value="DNA/RNA_pol_sf"/>
</dbReference>
<dbReference type="InterPro" id="IPR043128">
    <property type="entry name" value="Rev_trsase/Diguanyl_cyclase"/>
</dbReference>